<dbReference type="STRING" id="6526.A0A2C9KA75"/>
<feature type="disulfide bond" evidence="8">
    <location>
        <begin position="642"/>
        <end position="651"/>
    </location>
</feature>
<dbReference type="Pfam" id="PF07645">
    <property type="entry name" value="EGF_CA"/>
    <property type="match status" value="4"/>
</dbReference>
<feature type="domain" description="EGF-like" evidence="12">
    <location>
        <begin position="794"/>
        <end position="834"/>
    </location>
</feature>
<evidence type="ECO:0000256" key="3">
    <source>
        <dbReference type="ARBA" id="ARBA00022729"/>
    </source>
</evidence>
<feature type="domain" description="EGF-like" evidence="12">
    <location>
        <begin position="1311"/>
        <end position="1347"/>
    </location>
</feature>
<feature type="domain" description="EGF-like" evidence="12">
    <location>
        <begin position="1569"/>
        <end position="1606"/>
    </location>
</feature>
<dbReference type="InterPro" id="IPR049883">
    <property type="entry name" value="NOTCH1_EGF-like"/>
</dbReference>
<feature type="domain" description="Laminin G" evidence="11">
    <location>
        <begin position="46"/>
        <end position="232"/>
    </location>
</feature>
<evidence type="ECO:0000313" key="13">
    <source>
        <dbReference type="EnsemblMetazoa" id="BGLB016901-PA"/>
    </source>
</evidence>
<feature type="domain" description="EGF-like" evidence="12">
    <location>
        <begin position="692"/>
        <end position="729"/>
    </location>
</feature>
<sequence>MWKWYYTRFKPHSTMQSLMKITKDRPPVLTLVLGLVFFLPVASSQKNSAFFNTTSLISIPNSEWDLSQGSKTFIFTTCSDSGYLIAIQSNSSSSQSSSFYTQGLALLMLNKSVAFQWTINGQSNSVKVGNNMSDNIWYTTVLENSNSALKLSISTRYNIVSEVTVANSSINSYLLNVRLNGTLKIGEGFTGCIYQGPGVNFSSAGYKEQGIVWDQCPLEQKSGCIDVDQNDCWDSPCLYGGTCIDLFRNFTCQCPPNYNGTRCENDLAKLYGCQVNPCLNGGTCHNLSTPASFNCTCPPGYNGLTCENRIDFCRLTPCLNGGICVSGNNSYSCNCSQTGYAGTNCSVNINECSMNTSICGAYGTCYDAPGSYTCSCQPGFEGKPCQNVDDCLSQPCQHGGTCEDAINAFICRCPSGFSGSTCDTNIDDCVNNNCSGHNSTCKDLVNGFQCICKEGYTGVYTFFRAMQVCIYVCCTDLVNGYRCHCLPGYTGTNCDVDVIDCLPGICLNNATCQDLVNGYRCVCQPGFNGINCSTNIDDCASKPCLNGAQCVDLINSYACNCTAGYEGVNCGTEINKCRLYSNPCQNNGTCWYTPNDYHCNCTSDWMGKNCTEPYDACQSLQPCQNGGNCSSTKLSHNYTCSCVTGFDGKNCEHDIDDCIGITCPGNRTCNDKVNNHTCDCPIGFTGSNCETVIDMCETHPCQNGGTCTSGRSNYTCNCIERFIDIPLPDGTRKSFKTGYTGVNCEIDIDECNYSVPICQNGGLCQNTPKGSFSCFCKTNVSGGEMYVGTLCEQLRTYCDIRLPNETCQNGGTCINLPMSSTCACVAGYEGKYCETNIDDCSPNPCLYNGTCTDLVNNHSCTCIDGITGYNCQTNIDDCSPSPCLNNGVCHDRINNPRYTCDCSGTGFIGSICENNFDDCASNPCHNGGNCTDRVKNYTCECYKGYTGDNCQIDIQECTPNPCRNNSLCLENSNVTLYDKGNPKFVNFTYDKAAGYICECVPGLTGVNCSIDVDECQSNPCLHSSTCIDLFNNFSCKCSPGYQGKECDVDINECNVKPCQNGGTCIDKIADYLCTCKPPVANTVNYGGRNCSTLMTGCNSNSCSNGDCIPKLDYSSSVEIHGYSCSCYPGYTGENCNVETSMSFVSPVNYVKVDLNTSSLEISLTFRTASWSDLALVVLKLQSEDTVSIQIIAGEVMLTYKDIGIVNETLKTLAKVNDSNSHSLLLKLTVSNMTLSLSNDKCAGDNPNTVQPCIKSISLKLARSNITSLVVGNGTSAKAFVGCVEDLRINSQLYYPALNNGNYVNVTPGCSRSPQCSSLSCNSRGSCEDLWNKYSCLCNRPYYGQDCQLEYPAATFFPGSYVSYSFPPEPVGDVYISFFLVTRQNDGFIMMTTDGYNAQIKKFAYLALYMKNSQLSGDFFKCGSNLNFVVNKNLADGKWHFISIVVKNTSFTIFSSSDEKLYENLNISQSCSSGFGLSTSKLFFGQFRNVQLRTKRHAHSSQHTKEINMVSLQRVKRQTDIIANISATYSIIPDWEGVIQDIHINGKMLDFDSVSESIMSVNVTVGANSTRNVCPDSPCQNGGTCSESFYNDFSCQCLRGYTGKNCSELNFCSYGTCPSETTCVNIPLGYECKFEEAINIIIIIICILVKLWMLNISTLPGWRGENCSEDIDECNETIHACWNGTCHNTMGGYNCLCDAGYTGQRCESDFNECLSNPCKNGGVCSDMVNNYTCMCNQGYQGQDCSQDIDECALNTSLCNKGTCANTEPFYHCNCGTDYLGDHCQLVNPCANVTCLNQGTCQFKNNTSSDFTYVCTCSEGYEGSLCEKSASSKDTDLGIIIGPIVGGIVFIIIVIVVIAFIMTARSKRATRGAYSPSQQETSGSRVELGNVLKKPPEERLI</sequence>
<evidence type="ECO:0000256" key="8">
    <source>
        <dbReference type="PROSITE-ProRule" id="PRU00076"/>
    </source>
</evidence>
<feature type="domain" description="EGF-like" evidence="12">
    <location>
        <begin position="309"/>
        <end position="346"/>
    </location>
</feature>
<dbReference type="CDD" id="cd00054">
    <property type="entry name" value="EGF_CA"/>
    <property type="match status" value="22"/>
</dbReference>
<feature type="domain" description="EGF-like" evidence="12">
    <location>
        <begin position="228"/>
        <end position="264"/>
    </location>
</feature>
<dbReference type="VEuPathDB" id="VectorBase:BGLAX_042153"/>
<dbReference type="VEuPathDB" id="VectorBase:BGLB016901"/>
<evidence type="ECO:0000259" key="12">
    <source>
        <dbReference type="PROSITE" id="PS50026"/>
    </source>
</evidence>
<feature type="disulfide bond" evidence="8">
    <location>
        <begin position="883"/>
        <end position="900"/>
    </location>
</feature>
<feature type="domain" description="EGF-like" evidence="12">
    <location>
        <begin position="269"/>
        <end position="307"/>
    </location>
</feature>
<dbReference type="OrthoDB" id="283575at2759"/>
<feature type="disulfide bond" evidence="8">
    <location>
        <begin position="1734"/>
        <end position="1743"/>
    </location>
</feature>
<protein>
    <recommendedName>
        <fullName evidence="15">Cubilin</fullName>
    </recommendedName>
</protein>
<dbReference type="GO" id="GO:0005509">
    <property type="term" value="F:calcium ion binding"/>
    <property type="evidence" value="ECO:0007669"/>
    <property type="project" value="InterPro"/>
</dbReference>
<feature type="domain" description="EGF-like" evidence="12">
    <location>
        <begin position="348"/>
        <end position="386"/>
    </location>
</feature>
<keyword evidence="6 8" id="KW-1015">Disulfide bond</keyword>
<evidence type="ECO:0000259" key="11">
    <source>
        <dbReference type="PROSITE" id="PS50025"/>
    </source>
</evidence>
<dbReference type="FunFam" id="2.10.25.10:FF:000472">
    <property type="entry name" value="Uncharacterized protein, isoform A"/>
    <property type="match status" value="1"/>
</dbReference>
<dbReference type="VEuPathDB" id="VectorBase:BGLAX_039127"/>
<dbReference type="SMART" id="SM00179">
    <property type="entry name" value="EGF_CA"/>
    <property type="match status" value="26"/>
</dbReference>
<organism evidence="13 14">
    <name type="scientific">Biomphalaria glabrata</name>
    <name type="common">Bloodfluke planorb</name>
    <name type="synonym">Freshwater snail</name>
    <dbReference type="NCBI Taxonomy" id="6526"/>
    <lineage>
        <taxon>Eukaryota</taxon>
        <taxon>Metazoa</taxon>
        <taxon>Spiralia</taxon>
        <taxon>Lophotrochozoa</taxon>
        <taxon>Mollusca</taxon>
        <taxon>Gastropoda</taxon>
        <taxon>Heterobranchia</taxon>
        <taxon>Euthyneura</taxon>
        <taxon>Panpulmonata</taxon>
        <taxon>Hygrophila</taxon>
        <taxon>Lymnaeoidea</taxon>
        <taxon>Planorbidae</taxon>
        <taxon>Biomphalaria</taxon>
    </lineage>
</organism>
<dbReference type="SMART" id="SM00181">
    <property type="entry name" value="EGF"/>
    <property type="match status" value="28"/>
</dbReference>
<dbReference type="CDD" id="cd00110">
    <property type="entry name" value="LamG"/>
    <property type="match status" value="2"/>
</dbReference>
<feature type="disulfide bond" evidence="8">
    <location>
        <begin position="601"/>
        <end position="610"/>
    </location>
</feature>
<evidence type="ECO:0000256" key="6">
    <source>
        <dbReference type="ARBA" id="ARBA00023157"/>
    </source>
</evidence>
<dbReference type="FunFam" id="2.10.25.10:FF:000208">
    <property type="entry name" value="Crumbs 2, cell polarity complex component"/>
    <property type="match status" value="1"/>
</dbReference>
<dbReference type="InterPro" id="IPR000152">
    <property type="entry name" value="EGF-type_Asp/Asn_hydroxyl_site"/>
</dbReference>
<keyword evidence="5 10" id="KW-0472">Membrane</keyword>
<feature type="domain" description="EGF-like" evidence="12">
    <location>
        <begin position="915"/>
        <end position="951"/>
    </location>
</feature>
<evidence type="ECO:0000256" key="1">
    <source>
        <dbReference type="ARBA" id="ARBA00004370"/>
    </source>
</evidence>
<feature type="disulfide bond" evidence="8">
    <location>
        <begin position="1596"/>
        <end position="1605"/>
    </location>
</feature>
<feature type="disulfide bond" evidence="8">
    <location>
        <begin position="999"/>
        <end position="1008"/>
    </location>
</feature>
<feature type="domain" description="EGF-like" evidence="12">
    <location>
        <begin position="387"/>
        <end position="423"/>
    </location>
</feature>
<dbReference type="GO" id="GO:0005886">
    <property type="term" value="C:plasma membrane"/>
    <property type="evidence" value="ECO:0007669"/>
    <property type="project" value="TreeGrafter"/>
</dbReference>
<feature type="disulfide bond" evidence="8">
    <location>
        <begin position="941"/>
        <end position="950"/>
    </location>
</feature>
<proteinExistence type="predicted"/>
<dbReference type="FunFam" id="2.10.25.10:FF:000122">
    <property type="entry name" value="Protein crumbs homolog 2"/>
    <property type="match status" value="1"/>
</dbReference>
<dbReference type="GO" id="GO:0032991">
    <property type="term" value="C:protein-containing complex"/>
    <property type="evidence" value="ECO:0007669"/>
    <property type="project" value="TreeGrafter"/>
</dbReference>
<dbReference type="PROSITE" id="PS01186">
    <property type="entry name" value="EGF_2"/>
    <property type="match status" value="17"/>
</dbReference>
<dbReference type="PRINTS" id="PR01983">
    <property type="entry name" value="NOTCH"/>
</dbReference>
<evidence type="ECO:0000256" key="2">
    <source>
        <dbReference type="ARBA" id="ARBA00022536"/>
    </source>
</evidence>
<dbReference type="InterPro" id="IPR001881">
    <property type="entry name" value="EGF-like_Ca-bd_dom"/>
</dbReference>
<dbReference type="InterPro" id="IPR013320">
    <property type="entry name" value="ConA-like_dom_sf"/>
</dbReference>
<feature type="disulfide bond" evidence="8">
    <location>
        <begin position="1773"/>
        <end position="1782"/>
    </location>
</feature>
<feature type="disulfide bond" evidence="8">
    <location>
        <begin position="254"/>
        <end position="263"/>
    </location>
</feature>
<keyword evidence="7" id="KW-0325">Glycoprotein</keyword>
<feature type="domain" description="Laminin G" evidence="11">
    <location>
        <begin position="1136"/>
        <end position="1309"/>
    </location>
</feature>
<evidence type="ECO:0000256" key="10">
    <source>
        <dbReference type="SAM" id="Phobius"/>
    </source>
</evidence>
<dbReference type="Pfam" id="PF02210">
    <property type="entry name" value="Laminin_G_2"/>
    <property type="match status" value="2"/>
</dbReference>
<dbReference type="PRINTS" id="PR00010">
    <property type="entry name" value="EGFBLOOD"/>
</dbReference>
<feature type="disulfide bond" evidence="8">
    <location>
        <begin position="1815"/>
        <end position="1824"/>
    </location>
</feature>
<dbReference type="FunFam" id="2.10.25.10:FF:000784">
    <property type="entry name" value="Uncharacterized protein"/>
    <property type="match status" value="1"/>
</dbReference>
<dbReference type="GO" id="GO:0007157">
    <property type="term" value="P:heterophilic cell-cell adhesion via plasma membrane cell adhesion molecules"/>
    <property type="evidence" value="ECO:0007669"/>
    <property type="project" value="TreeGrafter"/>
</dbReference>
<reference evidence="13" key="1">
    <citation type="submission" date="2020-05" db="UniProtKB">
        <authorList>
            <consortium name="EnsemblMetazoa"/>
        </authorList>
    </citation>
    <scope>IDENTIFICATION</scope>
    <source>
        <strain evidence="13">BB02</strain>
    </source>
</reference>
<dbReference type="SUPFAM" id="SSF57196">
    <property type="entry name" value="EGF/Laminin"/>
    <property type="match status" value="23"/>
</dbReference>
<comment type="caution">
    <text evidence="8">Lacks conserved residue(s) required for the propagation of feature annotation.</text>
</comment>
<feature type="domain" description="EGF-like" evidence="12">
    <location>
        <begin position="425"/>
        <end position="462"/>
    </location>
</feature>
<feature type="transmembrane region" description="Helical" evidence="10">
    <location>
        <begin position="1835"/>
        <end position="1859"/>
    </location>
</feature>
<keyword evidence="3" id="KW-0732">Signal</keyword>
<dbReference type="PROSITE" id="PS00010">
    <property type="entry name" value="ASX_HYDROXYL"/>
    <property type="match status" value="13"/>
</dbReference>
<feature type="domain" description="EGF-like" evidence="12">
    <location>
        <begin position="747"/>
        <end position="792"/>
    </location>
</feature>
<feature type="disulfide bond" evidence="8">
    <location>
        <begin position="278"/>
        <end position="295"/>
    </location>
</feature>
<keyword evidence="2 8" id="KW-0245">EGF-like domain</keyword>
<dbReference type="Gene3D" id="2.60.120.200">
    <property type="match status" value="3"/>
</dbReference>
<name>A0A2C9KA75_BIOGL</name>
<feature type="disulfide bond" evidence="8">
    <location>
        <begin position="1126"/>
        <end position="1135"/>
    </location>
</feature>
<feature type="domain" description="EGF-like" evidence="12">
    <location>
        <begin position="1049"/>
        <end position="1091"/>
    </location>
</feature>
<feature type="disulfide bond" evidence="8">
    <location>
        <begin position="297"/>
        <end position="306"/>
    </location>
</feature>
<feature type="domain" description="EGF-like" evidence="12">
    <location>
        <begin position="535"/>
        <end position="571"/>
    </location>
</feature>
<feature type="disulfide bond" evidence="8">
    <location>
        <begin position="1037"/>
        <end position="1046"/>
    </location>
</feature>
<feature type="disulfide bond" evidence="8">
    <location>
        <begin position="1337"/>
        <end position="1346"/>
    </location>
</feature>
<dbReference type="PANTHER" id="PTHR24049">
    <property type="entry name" value="CRUMBS FAMILY MEMBER"/>
    <property type="match status" value="1"/>
</dbReference>
<keyword evidence="10" id="KW-1133">Transmembrane helix</keyword>
<feature type="disulfide bond" evidence="8">
    <location>
        <begin position="680"/>
        <end position="689"/>
    </location>
</feature>
<evidence type="ECO:0000256" key="9">
    <source>
        <dbReference type="PROSITE-ProRule" id="PRU00122"/>
    </source>
</evidence>
<feature type="disulfide bond" evidence="8">
    <location>
        <begin position="376"/>
        <end position="385"/>
    </location>
</feature>
<dbReference type="SUPFAM" id="SSF49899">
    <property type="entry name" value="Concanavalin A-like lectins/glucanases"/>
    <property type="match status" value="3"/>
</dbReference>
<dbReference type="InterPro" id="IPR001791">
    <property type="entry name" value="Laminin_G"/>
</dbReference>
<dbReference type="PROSITE" id="PS50026">
    <property type="entry name" value="EGF_3"/>
    <property type="match status" value="27"/>
</dbReference>
<dbReference type="Gene3D" id="2.10.25.10">
    <property type="entry name" value="Laminin"/>
    <property type="match status" value="28"/>
</dbReference>
<dbReference type="FunFam" id="2.10.25.10:FF:000309">
    <property type="entry name" value="Uncharacterized protein, isoform A"/>
    <property type="match status" value="3"/>
</dbReference>
<accession>A0A2C9KA75</accession>
<dbReference type="PROSITE" id="PS00022">
    <property type="entry name" value="EGF_1"/>
    <property type="match status" value="22"/>
</dbReference>
<dbReference type="EnsemblMetazoa" id="BGLB016901-RA">
    <property type="protein sequence ID" value="BGLB016901-PA"/>
    <property type="gene ID" value="BGLB016901"/>
</dbReference>
<feature type="domain" description="EGF-like" evidence="12">
    <location>
        <begin position="613"/>
        <end position="652"/>
    </location>
</feature>
<feature type="disulfide bond" evidence="8">
    <location>
        <begin position="1696"/>
        <end position="1705"/>
    </location>
</feature>
<dbReference type="SMART" id="SM00282">
    <property type="entry name" value="LamG"/>
    <property type="match status" value="2"/>
</dbReference>
<feature type="disulfide bond" evidence="8">
    <location>
        <begin position="413"/>
        <end position="422"/>
    </location>
</feature>
<feature type="domain" description="EGF-like" evidence="12">
    <location>
        <begin position="1746"/>
        <end position="1783"/>
    </location>
</feature>
<feature type="domain" description="EGF-like" evidence="12">
    <location>
        <begin position="573"/>
        <end position="611"/>
    </location>
</feature>
<dbReference type="FunFam" id="2.10.25.10:FF:000123">
    <property type="entry name" value="Crumbs homolog 1 (Drosophila)"/>
    <property type="match status" value="2"/>
</dbReference>
<feature type="domain" description="EGF-like" evidence="12">
    <location>
        <begin position="1669"/>
        <end position="1706"/>
    </location>
</feature>
<evidence type="ECO:0000256" key="5">
    <source>
        <dbReference type="ARBA" id="ARBA00023136"/>
    </source>
</evidence>
<feature type="domain" description="EGF-like" evidence="12">
    <location>
        <begin position="1011"/>
        <end position="1047"/>
    </location>
</feature>
<feature type="domain" description="EGF-like" evidence="12">
    <location>
        <begin position="1098"/>
        <end position="1136"/>
    </location>
</feature>
<dbReference type="FunFam" id="2.10.25.10:FF:000118">
    <property type="entry name" value="protein delta homolog 2"/>
    <property type="match status" value="1"/>
</dbReference>
<feature type="domain" description="EGF-like" evidence="12">
    <location>
        <begin position="836"/>
        <end position="872"/>
    </location>
</feature>
<feature type="domain" description="EGF-like" evidence="12">
    <location>
        <begin position="953"/>
        <end position="1009"/>
    </location>
</feature>
<dbReference type="PANTHER" id="PTHR24049:SF22">
    <property type="entry name" value="DROSOPHILA CRUMBS HOMOLOG"/>
    <property type="match status" value="1"/>
</dbReference>
<dbReference type="GO" id="GO:0045197">
    <property type="term" value="P:establishment or maintenance of epithelial cell apical/basal polarity"/>
    <property type="evidence" value="ECO:0007669"/>
    <property type="project" value="TreeGrafter"/>
</dbReference>
<dbReference type="InterPro" id="IPR018097">
    <property type="entry name" value="EGF_Ca-bd_CS"/>
</dbReference>
<feature type="domain" description="Laminin G" evidence="11">
    <location>
        <begin position="1352"/>
        <end position="1573"/>
    </location>
</feature>
<feature type="domain" description="EGF-like" evidence="12">
    <location>
        <begin position="1708"/>
        <end position="1744"/>
    </location>
</feature>
<keyword evidence="10" id="KW-0812">Transmembrane</keyword>
<dbReference type="PROSITE" id="PS50025">
    <property type="entry name" value="LAM_G_DOMAIN"/>
    <property type="match status" value="3"/>
</dbReference>
<feature type="disulfide bond" evidence="8">
    <location>
        <begin position="862"/>
        <end position="871"/>
    </location>
</feature>
<feature type="disulfide bond" evidence="9">
    <location>
        <begin position="1282"/>
        <end position="1309"/>
    </location>
</feature>
<feature type="domain" description="EGF-like" evidence="12">
    <location>
        <begin position="654"/>
        <end position="690"/>
    </location>
</feature>
<dbReference type="FunFam" id="2.10.25.10:FF:000173">
    <property type="entry name" value="Neurogenic locus notch protein 2"/>
    <property type="match status" value="1"/>
</dbReference>
<keyword evidence="4" id="KW-0677">Repeat</keyword>
<dbReference type="GO" id="GO:0048732">
    <property type="term" value="P:gland development"/>
    <property type="evidence" value="ECO:0007669"/>
    <property type="project" value="UniProtKB-ARBA"/>
</dbReference>
<feature type="domain" description="EGF-like" evidence="12">
    <location>
        <begin position="497"/>
        <end position="533"/>
    </location>
</feature>
<dbReference type="InterPro" id="IPR051022">
    <property type="entry name" value="Notch_Cell-Fate_Det"/>
</dbReference>
<dbReference type="InterPro" id="IPR000742">
    <property type="entry name" value="EGF"/>
</dbReference>
<evidence type="ECO:0008006" key="15">
    <source>
        <dbReference type="Google" id="ProtNLM"/>
    </source>
</evidence>
<feature type="disulfide bond" evidence="8">
    <location>
        <begin position="623"/>
        <end position="640"/>
    </location>
</feature>
<dbReference type="PROSITE" id="PS01187">
    <property type="entry name" value="EGF_CA"/>
    <property type="match status" value="5"/>
</dbReference>
<dbReference type="FunFam" id="2.10.25.10:FF:000095">
    <property type="entry name" value="Notch, isoform B"/>
    <property type="match status" value="1"/>
</dbReference>
<feature type="disulfide bond" evidence="8">
    <location>
        <begin position="523"/>
        <end position="532"/>
    </location>
</feature>
<comment type="subcellular location">
    <subcellularLocation>
        <location evidence="1">Membrane</location>
    </subcellularLocation>
</comment>
<feature type="domain" description="EGF-like" evidence="12">
    <location>
        <begin position="874"/>
        <end position="913"/>
    </location>
</feature>
<feature type="domain" description="EGF-like" evidence="12">
    <location>
        <begin position="1784"/>
        <end position="1825"/>
    </location>
</feature>
<feature type="disulfide bond" evidence="8">
    <location>
        <begin position="561"/>
        <end position="570"/>
    </location>
</feature>
<evidence type="ECO:0000256" key="4">
    <source>
        <dbReference type="ARBA" id="ARBA00022737"/>
    </source>
</evidence>
<dbReference type="Pfam" id="PF00008">
    <property type="entry name" value="EGF"/>
    <property type="match status" value="11"/>
</dbReference>
<dbReference type="InterPro" id="IPR013032">
    <property type="entry name" value="EGF-like_CS"/>
</dbReference>
<dbReference type="Pfam" id="PF12661">
    <property type="entry name" value="hEGF"/>
    <property type="match status" value="5"/>
</dbReference>
<feature type="disulfide bond" evidence="8">
    <location>
        <begin position="824"/>
        <end position="833"/>
    </location>
</feature>
<evidence type="ECO:0000256" key="7">
    <source>
        <dbReference type="ARBA" id="ARBA00023180"/>
    </source>
</evidence>
<gene>
    <name evidence="13" type="primary">106074918</name>
</gene>
<dbReference type="KEGG" id="bgt:106074918"/>
<evidence type="ECO:0000313" key="14">
    <source>
        <dbReference type="Proteomes" id="UP000076420"/>
    </source>
</evidence>
<feature type="disulfide bond" evidence="8">
    <location>
        <begin position="1107"/>
        <end position="1124"/>
    </location>
</feature>
<dbReference type="Proteomes" id="UP000076420">
    <property type="component" value="Unassembled WGS sequence"/>
</dbReference>